<organism evidence="2 3">
    <name type="scientific">Caligus rogercresseyi</name>
    <name type="common">Sea louse</name>
    <dbReference type="NCBI Taxonomy" id="217165"/>
    <lineage>
        <taxon>Eukaryota</taxon>
        <taxon>Metazoa</taxon>
        <taxon>Ecdysozoa</taxon>
        <taxon>Arthropoda</taxon>
        <taxon>Crustacea</taxon>
        <taxon>Multicrustacea</taxon>
        <taxon>Hexanauplia</taxon>
        <taxon>Copepoda</taxon>
        <taxon>Siphonostomatoida</taxon>
        <taxon>Caligidae</taxon>
        <taxon>Caligus</taxon>
    </lineage>
</organism>
<dbReference type="InterPro" id="IPR045786">
    <property type="entry name" value="RhoGAP_pG1_pG2"/>
</dbReference>
<dbReference type="EMBL" id="CP045900">
    <property type="protein sequence ID" value="QQP41782.1"/>
    <property type="molecule type" value="Genomic_DNA"/>
</dbReference>
<keyword evidence="3" id="KW-1185">Reference proteome</keyword>
<dbReference type="PANTHER" id="PTHR46005:SF4">
    <property type="entry name" value="RHO GTPASE-ACTIVATING PROTEIN 190"/>
    <property type="match status" value="1"/>
</dbReference>
<evidence type="ECO:0000313" key="2">
    <source>
        <dbReference type="EMBL" id="QQP41782.1"/>
    </source>
</evidence>
<evidence type="ECO:0000313" key="3">
    <source>
        <dbReference type="Proteomes" id="UP000595437"/>
    </source>
</evidence>
<dbReference type="GO" id="GO:0007266">
    <property type="term" value="P:Rho protein signal transduction"/>
    <property type="evidence" value="ECO:0007669"/>
    <property type="project" value="TreeGrafter"/>
</dbReference>
<gene>
    <name evidence="2" type="ORF">FKW44_016255</name>
</gene>
<feature type="non-terminal residue" evidence="2">
    <location>
        <position position="137"/>
    </location>
</feature>
<dbReference type="Proteomes" id="UP000595437">
    <property type="component" value="Chromosome 11"/>
</dbReference>
<reference evidence="3" key="1">
    <citation type="submission" date="2021-01" db="EMBL/GenBank/DDBJ databases">
        <title>Caligus Genome Assembly.</title>
        <authorList>
            <person name="Gallardo-Escarate C."/>
        </authorList>
    </citation>
    <scope>NUCLEOTIDE SEQUENCE [LARGE SCALE GENOMIC DNA]</scope>
</reference>
<dbReference type="InterPro" id="IPR039006">
    <property type="entry name" value="RhoGAP_pG2"/>
</dbReference>
<dbReference type="GO" id="GO:0050770">
    <property type="term" value="P:regulation of axonogenesis"/>
    <property type="evidence" value="ECO:0007669"/>
    <property type="project" value="TreeGrafter"/>
</dbReference>
<sequence length="137" mass="14937">MCMLCGDPYNLEHVLAPFSRIKTPVASTVSGADKVRRRIEIIISSYHGATEFRDELIHGFILRILHGRPTAPILVYGINDLTIHPGGLSSLTATLSQNNTSSGAGNESLRPLLVSEGKNLSERLNAHFINSNTSQQK</sequence>
<dbReference type="GO" id="GO:0005829">
    <property type="term" value="C:cytosol"/>
    <property type="evidence" value="ECO:0007669"/>
    <property type="project" value="TreeGrafter"/>
</dbReference>
<protein>
    <recommendedName>
        <fullName evidence="1">PG2 pseudoGTPase domain-containing protein</fullName>
    </recommendedName>
</protein>
<accession>A0A7T8H1T1</accession>
<dbReference type="PANTHER" id="PTHR46005">
    <property type="entry name" value="RHO GTPASE-ACTIVATING PROTEIN 190"/>
    <property type="match status" value="1"/>
</dbReference>
<dbReference type="AlphaFoldDB" id="A0A7T8H1T1"/>
<feature type="domain" description="PG2 pseudoGTPase" evidence="1">
    <location>
        <begin position="1"/>
        <end position="137"/>
    </location>
</feature>
<dbReference type="GO" id="GO:0005096">
    <property type="term" value="F:GTPase activator activity"/>
    <property type="evidence" value="ECO:0007669"/>
    <property type="project" value="TreeGrafter"/>
</dbReference>
<proteinExistence type="predicted"/>
<evidence type="ECO:0000259" key="1">
    <source>
        <dbReference type="PROSITE" id="PS51853"/>
    </source>
</evidence>
<name>A0A7T8H1T1_CALRO</name>
<dbReference type="PROSITE" id="PS51853">
    <property type="entry name" value="PG2"/>
    <property type="match status" value="1"/>
</dbReference>
<dbReference type="Pfam" id="PF19518">
    <property type="entry name" value="RhoGAP_pG1_pG2"/>
    <property type="match status" value="1"/>
</dbReference>
<dbReference type="GO" id="GO:0008361">
    <property type="term" value="P:regulation of cell size"/>
    <property type="evidence" value="ECO:0007669"/>
    <property type="project" value="TreeGrafter"/>
</dbReference>
<dbReference type="OrthoDB" id="6356688at2759"/>
<dbReference type="InterPro" id="IPR051978">
    <property type="entry name" value="Rho-GAP_domain"/>
</dbReference>